<dbReference type="InterPro" id="IPR041698">
    <property type="entry name" value="Methyltransf_25"/>
</dbReference>
<evidence type="ECO:0000256" key="1">
    <source>
        <dbReference type="ARBA" id="ARBA00022603"/>
    </source>
</evidence>
<dbReference type="GO" id="GO:0032259">
    <property type="term" value="P:methylation"/>
    <property type="evidence" value="ECO:0007669"/>
    <property type="project" value="UniProtKB-KW"/>
</dbReference>
<accession>A0A919P1T9</accession>
<dbReference type="RefSeq" id="WP_203750235.1">
    <property type="nucleotide sequence ID" value="NZ_BONK01000004.1"/>
</dbReference>
<evidence type="ECO:0000259" key="3">
    <source>
        <dbReference type="Pfam" id="PF13649"/>
    </source>
</evidence>
<keyword evidence="1" id="KW-0489">Methyltransferase</keyword>
<comment type="caution">
    <text evidence="4">The sequence shown here is derived from an EMBL/GenBank/DDBJ whole genome shotgun (WGS) entry which is preliminary data.</text>
</comment>
<sequence>MWDPHQYALFGTHRGRPFADLLARVDAPAPALVVDLGCGDGPLTLGLAQRWPDARVVGIDSSPQMLAAARSHDTDGRVEWTEASAEDWDPTGLGAPIDVLVTNATLQWVPTHRALVPRWVDALAPGGWFAMQVPDNYDAPSHRLMREVAARHARAADLLPALERSAGVVDPGTYLGDLAALGLDADVWRTTYLHVLDPAGAQRSPVLEWVTGTGLRPVLGMLTDEAERAAYLDDYVAELDRAYPRRPWGVVLEFSRIFAVGRRTGPEVERP</sequence>
<gene>
    <name evidence="4" type="primary">tam</name>
    <name evidence="4" type="ORF">Cch01nite_13060</name>
</gene>
<dbReference type="EMBL" id="BONK01000004">
    <property type="protein sequence ID" value="GIG20582.1"/>
    <property type="molecule type" value="Genomic_DNA"/>
</dbReference>
<evidence type="ECO:0000313" key="5">
    <source>
        <dbReference type="Proteomes" id="UP000632740"/>
    </source>
</evidence>
<proteinExistence type="predicted"/>
<name>A0A919P1T9_9CELL</name>
<organism evidence="4 5">
    <name type="scientific">Cellulomonas chitinilytica</name>
    <dbReference type="NCBI Taxonomy" id="398759"/>
    <lineage>
        <taxon>Bacteria</taxon>
        <taxon>Bacillati</taxon>
        <taxon>Actinomycetota</taxon>
        <taxon>Actinomycetes</taxon>
        <taxon>Micrococcales</taxon>
        <taxon>Cellulomonadaceae</taxon>
        <taxon>Cellulomonas</taxon>
    </lineage>
</organism>
<dbReference type="InterPro" id="IPR029063">
    <property type="entry name" value="SAM-dependent_MTases_sf"/>
</dbReference>
<dbReference type="AlphaFoldDB" id="A0A919P1T9"/>
<dbReference type="InterPro" id="IPR023149">
    <property type="entry name" value="Trans_acon_MeTrfase_C"/>
</dbReference>
<dbReference type="Gene3D" id="1.10.150.290">
    <property type="entry name" value="S-adenosyl-L-methionine-dependent methyltransferases"/>
    <property type="match status" value="1"/>
</dbReference>
<dbReference type="Gene3D" id="3.40.50.150">
    <property type="entry name" value="Vaccinia Virus protein VP39"/>
    <property type="match status" value="1"/>
</dbReference>
<feature type="domain" description="Methyltransferase" evidence="3">
    <location>
        <begin position="33"/>
        <end position="127"/>
    </location>
</feature>
<dbReference type="PANTHER" id="PTHR43861">
    <property type="entry name" value="TRANS-ACONITATE 2-METHYLTRANSFERASE-RELATED"/>
    <property type="match status" value="1"/>
</dbReference>
<keyword evidence="2" id="KW-0808">Transferase</keyword>
<dbReference type="GO" id="GO:0030798">
    <property type="term" value="F:trans-aconitate 2-methyltransferase activity"/>
    <property type="evidence" value="ECO:0007669"/>
    <property type="project" value="InterPro"/>
</dbReference>
<evidence type="ECO:0000256" key="2">
    <source>
        <dbReference type="ARBA" id="ARBA00022679"/>
    </source>
</evidence>
<dbReference type="CDD" id="cd02440">
    <property type="entry name" value="AdoMet_MTases"/>
    <property type="match status" value="1"/>
</dbReference>
<keyword evidence="5" id="KW-1185">Reference proteome</keyword>
<dbReference type="Pfam" id="PF13649">
    <property type="entry name" value="Methyltransf_25"/>
    <property type="match status" value="1"/>
</dbReference>
<dbReference type="PANTHER" id="PTHR43861:SF1">
    <property type="entry name" value="TRANS-ACONITATE 2-METHYLTRANSFERASE"/>
    <property type="match status" value="1"/>
</dbReference>
<dbReference type="Proteomes" id="UP000632740">
    <property type="component" value="Unassembled WGS sequence"/>
</dbReference>
<protein>
    <submittedName>
        <fullName evidence="4">Trans-aconitate 2-methyltransferase</fullName>
    </submittedName>
</protein>
<dbReference type="SUPFAM" id="SSF53335">
    <property type="entry name" value="S-adenosyl-L-methionine-dependent methyltransferases"/>
    <property type="match status" value="1"/>
</dbReference>
<reference evidence="4" key="1">
    <citation type="submission" date="2021-01" db="EMBL/GenBank/DDBJ databases">
        <title>Whole genome shotgun sequence of Cellulomonas chitinilytica NBRC 110799.</title>
        <authorList>
            <person name="Komaki H."/>
            <person name="Tamura T."/>
        </authorList>
    </citation>
    <scope>NUCLEOTIDE SEQUENCE</scope>
    <source>
        <strain evidence="4">NBRC 110799</strain>
    </source>
</reference>
<evidence type="ECO:0000313" key="4">
    <source>
        <dbReference type="EMBL" id="GIG20582.1"/>
    </source>
</evidence>